<dbReference type="InterPro" id="IPR004607">
    <property type="entry name" value="GART"/>
</dbReference>
<dbReference type="EMBL" id="AZGZ01000019">
    <property type="protein sequence ID" value="KZZ89845.1"/>
    <property type="molecule type" value="Genomic_DNA"/>
</dbReference>
<comment type="pathway">
    <text evidence="1">Purine metabolism; IMP biosynthesis via de novo pathway; N(2)-formyl-N(1)-(5-phospho-D-ribosyl)glycinamide from N(1)-(5-phospho-D-ribosyl)glycinamide (10-formyl THF route): step 1/1.</text>
</comment>
<organism evidence="11 12">
    <name type="scientific">Ascosphaera apis ARSEF 7405</name>
    <dbReference type="NCBI Taxonomy" id="392613"/>
    <lineage>
        <taxon>Eukaryota</taxon>
        <taxon>Fungi</taxon>
        <taxon>Dikarya</taxon>
        <taxon>Ascomycota</taxon>
        <taxon>Pezizomycotina</taxon>
        <taxon>Eurotiomycetes</taxon>
        <taxon>Eurotiomycetidae</taxon>
        <taxon>Onygenales</taxon>
        <taxon>Ascosphaeraceae</taxon>
        <taxon>Ascosphaera</taxon>
    </lineage>
</organism>
<dbReference type="Gene3D" id="3.40.50.170">
    <property type="entry name" value="Formyl transferase, N-terminal domain"/>
    <property type="match status" value="1"/>
</dbReference>
<dbReference type="PANTHER" id="PTHR43369:SF2">
    <property type="entry name" value="PHOSPHORIBOSYLGLYCINAMIDE FORMYLTRANSFERASE"/>
    <property type="match status" value="1"/>
</dbReference>
<dbReference type="EC" id="2.1.2.2" evidence="2"/>
<evidence type="ECO:0000256" key="7">
    <source>
        <dbReference type="ARBA" id="ARBA00041324"/>
    </source>
</evidence>
<sequence>MSSSSTAPTRITVLISGNGSNLQALIDSISQNTLDAQIIRVISNRKTAYGLTRASQAGIPTLYHNLLAYKKKHPATEEGIQAARLEYDTELARLILADEPELVVCLGFMHIVSKGFLDPIQERGVRVINLHPALPGQFNGVHAIERAHAAWKAGQITKTGVMIHDVIAEVDMGEPLLVRDIPFVAGEDDDVEKFEEKVHSTEWKIVPEGVALAVKQVQENKRN</sequence>
<dbReference type="OrthoDB" id="5575075at2759"/>
<keyword evidence="4 11" id="KW-0808">Transferase</keyword>
<evidence type="ECO:0000256" key="5">
    <source>
        <dbReference type="ARBA" id="ARBA00022755"/>
    </source>
</evidence>
<dbReference type="GO" id="GO:0004644">
    <property type="term" value="F:phosphoribosylglycinamide formyltransferase activity"/>
    <property type="evidence" value="ECO:0007669"/>
    <property type="project" value="UniProtKB-EC"/>
</dbReference>
<comment type="similarity">
    <text evidence="6">Belongs to the GART family.</text>
</comment>
<dbReference type="VEuPathDB" id="FungiDB:AAP_04196"/>
<evidence type="ECO:0000256" key="4">
    <source>
        <dbReference type="ARBA" id="ARBA00022679"/>
    </source>
</evidence>
<evidence type="ECO:0000256" key="1">
    <source>
        <dbReference type="ARBA" id="ARBA00005054"/>
    </source>
</evidence>
<dbReference type="InterPro" id="IPR036477">
    <property type="entry name" value="Formyl_transf_N_sf"/>
</dbReference>
<evidence type="ECO:0000259" key="10">
    <source>
        <dbReference type="Pfam" id="PF00551"/>
    </source>
</evidence>
<keyword evidence="5" id="KW-0658">Purine biosynthesis</keyword>
<evidence type="ECO:0000256" key="8">
    <source>
        <dbReference type="ARBA" id="ARBA00041682"/>
    </source>
</evidence>
<dbReference type="NCBIfam" id="TIGR00639">
    <property type="entry name" value="PurN"/>
    <property type="match status" value="1"/>
</dbReference>
<dbReference type="Pfam" id="PF00551">
    <property type="entry name" value="Formyl_trans_N"/>
    <property type="match status" value="1"/>
</dbReference>
<comment type="caution">
    <text evidence="11">The sequence shown here is derived from an EMBL/GenBank/DDBJ whole genome shotgun (WGS) entry which is preliminary data.</text>
</comment>
<proteinExistence type="inferred from homology"/>
<evidence type="ECO:0000256" key="6">
    <source>
        <dbReference type="ARBA" id="ARBA00038440"/>
    </source>
</evidence>
<keyword evidence="12" id="KW-1185">Reference proteome</keyword>
<feature type="domain" description="Formyl transferase N-terminal" evidence="10">
    <location>
        <begin position="10"/>
        <end position="208"/>
    </location>
</feature>
<dbReference type="GO" id="GO:0006189">
    <property type="term" value="P:'de novo' IMP biosynthetic process"/>
    <property type="evidence" value="ECO:0007669"/>
    <property type="project" value="EnsemblFungi"/>
</dbReference>
<reference evidence="11 12" key="1">
    <citation type="journal article" date="2016" name="Genome Biol. Evol.">
        <title>Divergent and convergent evolution of fungal pathogenicity.</title>
        <authorList>
            <person name="Shang Y."/>
            <person name="Xiao G."/>
            <person name="Zheng P."/>
            <person name="Cen K."/>
            <person name="Zhan S."/>
            <person name="Wang C."/>
        </authorList>
    </citation>
    <scope>NUCLEOTIDE SEQUENCE [LARGE SCALE GENOMIC DNA]</scope>
    <source>
        <strain evidence="11 12">ARSEF 7405</strain>
    </source>
</reference>
<gene>
    <name evidence="11" type="ORF">AAP_04196</name>
</gene>
<dbReference type="SUPFAM" id="SSF53328">
    <property type="entry name" value="Formyltransferase"/>
    <property type="match status" value="1"/>
</dbReference>
<protein>
    <recommendedName>
        <fullName evidence="3">Phosphoribosylglycinamide formyltransferase</fullName>
        <ecNumber evidence="2">2.1.2.2</ecNumber>
    </recommendedName>
    <alternativeName>
        <fullName evidence="8">5'-phosphoribosylglycinamide transformylase</fullName>
    </alternativeName>
    <alternativeName>
        <fullName evidence="7">GAR transformylase</fullName>
    </alternativeName>
</protein>
<dbReference type="AlphaFoldDB" id="A0A167XAR8"/>
<dbReference type="Proteomes" id="UP000242877">
    <property type="component" value="Unassembled WGS sequence"/>
</dbReference>
<accession>A0A167XAR8</accession>
<evidence type="ECO:0000313" key="11">
    <source>
        <dbReference type="EMBL" id="KZZ89845.1"/>
    </source>
</evidence>
<evidence type="ECO:0000256" key="2">
    <source>
        <dbReference type="ARBA" id="ARBA00012254"/>
    </source>
</evidence>
<evidence type="ECO:0000256" key="3">
    <source>
        <dbReference type="ARBA" id="ARBA00022076"/>
    </source>
</evidence>
<dbReference type="PANTHER" id="PTHR43369">
    <property type="entry name" value="PHOSPHORIBOSYLGLYCINAMIDE FORMYLTRANSFERASE"/>
    <property type="match status" value="1"/>
</dbReference>
<evidence type="ECO:0000313" key="12">
    <source>
        <dbReference type="Proteomes" id="UP000242877"/>
    </source>
</evidence>
<dbReference type="GO" id="GO:0046084">
    <property type="term" value="P:adenine biosynthetic process"/>
    <property type="evidence" value="ECO:0007669"/>
    <property type="project" value="EnsemblFungi"/>
</dbReference>
<comment type="catalytic activity">
    <reaction evidence="9">
        <text>N(1)-(5-phospho-beta-D-ribosyl)glycinamide + (6R)-10-formyltetrahydrofolate = N(2)-formyl-N(1)-(5-phospho-beta-D-ribosyl)glycinamide + (6S)-5,6,7,8-tetrahydrofolate + H(+)</text>
        <dbReference type="Rhea" id="RHEA:15053"/>
        <dbReference type="ChEBI" id="CHEBI:15378"/>
        <dbReference type="ChEBI" id="CHEBI:57453"/>
        <dbReference type="ChEBI" id="CHEBI:143788"/>
        <dbReference type="ChEBI" id="CHEBI:147286"/>
        <dbReference type="ChEBI" id="CHEBI:195366"/>
        <dbReference type="EC" id="2.1.2.2"/>
    </reaction>
</comment>
<name>A0A167XAR8_9EURO</name>
<dbReference type="HAMAP" id="MF_01930">
    <property type="entry name" value="PurN"/>
    <property type="match status" value="1"/>
</dbReference>
<evidence type="ECO:0000256" key="9">
    <source>
        <dbReference type="ARBA" id="ARBA00047664"/>
    </source>
</evidence>
<dbReference type="GO" id="GO:0005737">
    <property type="term" value="C:cytoplasm"/>
    <property type="evidence" value="ECO:0007669"/>
    <property type="project" value="TreeGrafter"/>
</dbReference>
<dbReference type="FunFam" id="3.40.50.170:FF:000009">
    <property type="entry name" value="Phosphoribosylglycinamide formyltransferase (Eurofung)"/>
    <property type="match status" value="1"/>
</dbReference>
<dbReference type="InterPro" id="IPR002376">
    <property type="entry name" value="Formyl_transf_N"/>
</dbReference>